<evidence type="ECO:0000313" key="2">
    <source>
        <dbReference type="Proteomes" id="UP001596504"/>
    </source>
</evidence>
<sequence length="201" mass="22242">MKNPAILTRHFEKVRSRLLAAQPYDPDAVKRVEYARELVRRGALDQINVNGVLYCVESGAATEYRETARLALDSILRAMQRDTTPARHARLRKLRNELLAPGQRGAAETRWEGVLYRCAYADQTVTATAANQRHGQGSLLSVFDAQETAADQSRVYARVARLRHLKAKISEEAATSAVWDGLRYDAAHGTVAVAPARSSAN</sequence>
<protein>
    <submittedName>
        <fullName evidence="1">Uncharacterized protein</fullName>
    </submittedName>
</protein>
<dbReference type="Proteomes" id="UP001596504">
    <property type="component" value="Unassembled WGS sequence"/>
</dbReference>
<organism evidence="1 2">
    <name type="scientific">Saccharopolyspora griseoalba</name>
    <dbReference type="NCBI Taxonomy" id="1431848"/>
    <lineage>
        <taxon>Bacteria</taxon>
        <taxon>Bacillati</taxon>
        <taxon>Actinomycetota</taxon>
        <taxon>Actinomycetes</taxon>
        <taxon>Pseudonocardiales</taxon>
        <taxon>Pseudonocardiaceae</taxon>
        <taxon>Saccharopolyspora</taxon>
    </lineage>
</organism>
<name>A0ABW2LSW0_9PSEU</name>
<proteinExistence type="predicted"/>
<dbReference type="RefSeq" id="WP_380673210.1">
    <property type="nucleotide sequence ID" value="NZ_JBHTCJ010000021.1"/>
</dbReference>
<comment type="caution">
    <text evidence="1">The sequence shown here is derived from an EMBL/GenBank/DDBJ whole genome shotgun (WGS) entry which is preliminary data.</text>
</comment>
<evidence type="ECO:0000313" key="1">
    <source>
        <dbReference type="EMBL" id="MFC7344934.1"/>
    </source>
</evidence>
<reference evidence="2" key="1">
    <citation type="journal article" date="2019" name="Int. J. Syst. Evol. Microbiol.">
        <title>The Global Catalogue of Microorganisms (GCM) 10K type strain sequencing project: providing services to taxonomists for standard genome sequencing and annotation.</title>
        <authorList>
            <consortium name="The Broad Institute Genomics Platform"/>
            <consortium name="The Broad Institute Genome Sequencing Center for Infectious Disease"/>
            <person name="Wu L."/>
            <person name="Ma J."/>
        </authorList>
    </citation>
    <scope>NUCLEOTIDE SEQUENCE [LARGE SCALE GENOMIC DNA]</scope>
    <source>
        <strain evidence="2">WLHS5</strain>
    </source>
</reference>
<accession>A0ABW2LSW0</accession>
<dbReference type="EMBL" id="JBHTCJ010000021">
    <property type="protein sequence ID" value="MFC7344934.1"/>
    <property type="molecule type" value="Genomic_DNA"/>
</dbReference>
<gene>
    <name evidence="1" type="ORF">ACFQRI_26280</name>
</gene>
<keyword evidence="2" id="KW-1185">Reference proteome</keyword>